<feature type="domain" description="Purple acid phosphatase N-terminal" evidence="2">
    <location>
        <begin position="36"/>
        <end position="118"/>
    </location>
</feature>
<reference evidence="3" key="1">
    <citation type="submission" date="2020-01" db="EMBL/GenBank/DDBJ databases">
        <authorList>
            <person name="Meier V. D."/>
            <person name="Meier V D."/>
        </authorList>
    </citation>
    <scope>NUCLEOTIDE SEQUENCE</scope>
    <source>
        <strain evidence="3">HLG_WM_MAG_02</strain>
    </source>
</reference>
<dbReference type="InterPro" id="IPR008963">
    <property type="entry name" value="Purple_acid_Pase-like_N"/>
</dbReference>
<sequence length="145" mass="16669">MKNYLLSTFLVLLLTSCTLSVPKIAQNSKTIKSDKYRLIWNDDPMTTMTIAWNQYKGQPTLHYGLSKETKEKILPQRTTTYRGMKNYFTRLSNLQANSQYFFKICTQQNCGETMYFKTAPAHDEAFTFVAGGDSRSIPKGRIRGN</sequence>
<dbReference type="Gene3D" id="2.60.40.380">
    <property type="entry name" value="Purple acid phosphatase-like, N-terminal"/>
    <property type="match status" value="1"/>
</dbReference>
<dbReference type="SUPFAM" id="SSF49363">
    <property type="entry name" value="Purple acid phosphatase, N-terminal domain"/>
    <property type="match status" value="1"/>
</dbReference>
<name>A0A6S6UFN5_9BACT</name>
<dbReference type="GO" id="GO:0046872">
    <property type="term" value="F:metal ion binding"/>
    <property type="evidence" value="ECO:0007669"/>
    <property type="project" value="InterPro"/>
</dbReference>
<dbReference type="PROSITE" id="PS51257">
    <property type="entry name" value="PROKAR_LIPOPROTEIN"/>
    <property type="match status" value="1"/>
</dbReference>
<proteinExistence type="predicted"/>
<accession>A0A6S6UFN5</accession>
<feature type="chain" id="PRO_5028190429" description="Purple acid phosphatase N-terminal domain-containing protein" evidence="1">
    <location>
        <begin position="26"/>
        <end position="145"/>
    </location>
</feature>
<evidence type="ECO:0000256" key="1">
    <source>
        <dbReference type="SAM" id="SignalP"/>
    </source>
</evidence>
<evidence type="ECO:0000259" key="2">
    <source>
        <dbReference type="Pfam" id="PF16656"/>
    </source>
</evidence>
<keyword evidence="1" id="KW-0732">Signal</keyword>
<dbReference type="Pfam" id="PF16656">
    <property type="entry name" value="Pur_ac_phosph_N"/>
    <property type="match status" value="1"/>
</dbReference>
<organism evidence="3">
    <name type="scientific">uncultured Sulfurovum sp</name>
    <dbReference type="NCBI Taxonomy" id="269237"/>
    <lineage>
        <taxon>Bacteria</taxon>
        <taxon>Pseudomonadati</taxon>
        <taxon>Campylobacterota</taxon>
        <taxon>Epsilonproteobacteria</taxon>
        <taxon>Campylobacterales</taxon>
        <taxon>Sulfurovaceae</taxon>
        <taxon>Sulfurovum</taxon>
        <taxon>environmental samples</taxon>
    </lineage>
</organism>
<evidence type="ECO:0000313" key="3">
    <source>
        <dbReference type="EMBL" id="CAA6825809.1"/>
    </source>
</evidence>
<dbReference type="AlphaFoldDB" id="A0A6S6UFN5"/>
<protein>
    <recommendedName>
        <fullName evidence="2">Purple acid phosphatase N-terminal domain-containing protein</fullName>
    </recommendedName>
</protein>
<gene>
    <name evidence="3" type="ORF">HELGO_WM61433</name>
</gene>
<dbReference type="EMBL" id="CACVAZ010000199">
    <property type="protein sequence ID" value="CAA6825809.1"/>
    <property type="molecule type" value="Genomic_DNA"/>
</dbReference>
<feature type="non-terminal residue" evidence="3">
    <location>
        <position position="145"/>
    </location>
</feature>
<dbReference type="InterPro" id="IPR015914">
    <property type="entry name" value="PAPs_N"/>
</dbReference>
<dbReference type="GO" id="GO:0003993">
    <property type="term" value="F:acid phosphatase activity"/>
    <property type="evidence" value="ECO:0007669"/>
    <property type="project" value="InterPro"/>
</dbReference>
<feature type="signal peptide" evidence="1">
    <location>
        <begin position="1"/>
        <end position="25"/>
    </location>
</feature>